<dbReference type="Pfam" id="PF22758">
    <property type="entry name" value="Phage_cement"/>
    <property type="match status" value="1"/>
</dbReference>
<organism evidence="1 2">
    <name type="scientific">Methylomagnum ishizawai</name>
    <dbReference type="NCBI Taxonomy" id="1760988"/>
    <lineage>
        <taxon>Bacteria</taxon>
        <taxon>Pseudomonadati</taxon>
        <taxon>Pseudomonadota</taxon>
        <taxon>Gammaproteobacteria</taxon>
        <taxon>Methylococcales</taxon>
        <taxon>Methylococcaceae</taxon>
        <taxon>Methylomagnum</taxon>
    </lineage>
</organism>
<dbReference type="STRING" id="1760988.SAMN02949497_3429"/>
<reference evidence="1 2" key="1">
    <citation type="submission" date="2016-12" db="EMBL/GenBank/DDBJ databases">
        <authorList>
            <person name="Song W.-J."/>
            <person name="Kurnit D.M."/>
        </authorList>
    </citation>
    <scope>NUCLEOTIDE SEQUENCE [LARGE SCALE GENOMIC DNA]</scope>
    <source>
        <strain evidence="1 2">175</strain>
    </source>
</reference>
<name>A0A1Y6CZD2_9GAMM</name>
<gene>
    <name evidence="1" type="ORF">SAMN02949497_3429</name>
</gene>
<protein>
    <submittedName>
        <fullName evidence="1">Uncharacterized protein</fullName>
    </submittedName>
</protein>
<proteinExistence type="predicted"/>
<accession>A0A1Y6CZD2</accession>
<dbReference type="AlphaFoldDB" id="A0A1Y6CZD2"/>
<sequence>MSKPDLSSPGGLQRAIGYPGMVVAGEVHAIRDFVNDAAVPVDFGVAVAFGSADGNCKAPSALTDRLLGISVRHVTMPATYGGGNTVRYAQYKAVPVLQEGPIHAIAAQAVNRGDRAAALLNGAATASVKPGGNTGNGTLAMDASTPTVAGYQVGTYTVRCTATASNGGTFTVTGPDGASKGTVAVGSTFNNEIKFVVADGSTDFALGDGFDVVVAGGLIGSIEPAAMPSSSAAKSGGNTGTGTLTLDNTTPLLAGARPGVYTVRFTAAAANNGTFRVFDPDGNVLGDVAMSGGAGSFANQVKFALADGGTDFVVGDGFDIAVGGDRIAFPNAYWETTTAKGALGIVKVVR</sequence>
<dbReference type="InterPro" id="IPR054438">
    <property type="entry name" value="Struct_cement_gp24/gp6"/>
</dbReference>
<dbReference type="OrthoDB" id="9099687at2"/>
<dbReference type="EMBL" id="FXAM01000001">
    <property type="protein sequence ID" value="SMF96049.1"/>
    <property type="molecule type" value="Genomic_DNA"/>
</dbReference>
<evidence type="ECO:0000313" key="1">
    <source>
        <dbReference type="EMBL" id="SMF96049.1"/>
    </source>
</evidence>
<evidence type="ECO:0000313" key="2">
    <source>
        <dbReference type="Proteomes" id="UP000192923"/>
    </source>
</evidence>
<keyword evidence="2" id="KW-1185">Reference proteome</keyword>
<dbReference type="RefSeq" id="WP_085214788.1">
    <property type="nucleotide sequence ID" value="NZ_FXAM01000001.1"/>
</dbReference>
<dbReference type="Proteomes" id="UP000192923">
    <property type="component" value="Unassembled WGS sequence"/>
</dbReference>